<dbReference type="KEGG" id="cyn:Cyan7425_3500"/>
<evidence type="ECO:0008006" key="2">
    <source>
        <dbReference type="Google" id="ProtNLM"/>
    </source>
</evidence>
<dbReference type="Gene3D" id="3.30.2310.20">
    <property type="entry name" value="RelE-like"/>
    <property type="match status" value="1"/>
</dbReference>
<evidence type="ECO:0000313" key="1">
    <source>
        <dbReference type="EMBL" id="ACL45823.1"/>
    </source>
</evidence>
<dbReference type="HOGENOM" id="CLU_2535239_0_0_3"/>
<name>B8HR02_CYAP4</name>
<dbReference type="EMBL" id="CP001344">
    <property type="protein sequence ID" value="ACL45823.1"/>
    <property type="molecule type" value="Genomic_DNA"/>
</dbReference>
<dbReference type="OrthoDB" id="583235at2"/>
<dbReference type="SUPFAM" id="SSF143011">
    <property type="entry name" value="RelE-like"/>
    <property type="match status" value="1"/>
</dbReference>
<protein>
    <recommendedName>
        <fullName evidence="2">Plasmid stabilization system</fullName>
    </recommendedName>
</protein>
<dbReference type="STRING" id="395961.Cyan7425_3500"/>
<reference evidence="1" key="1">
    <citation type="submission" date="2009-01" db="EMBL/GenBank/DDBJ databases">
        <title>Complete sequence of chromosome Cyanothece sp. PCC 7425.</title>
        <authorList>
            <consortium name="US DOE Joint Genome Institute"/>
            <person name="Lucas S."/>
            <person name="Copeland A."/>
            <person name="Lapidus A."/>
            <person name="Glavina del Rio T."/>
            <person name="Dalin E."/>
            <person name="Tice H."/>
            <person name="Bruce D."/>
            <person name="Goodwin L."/>
            <person name="Pitluck S."/>
            <person name="Sims D."/>
            <person name="Meineke L."/>
            <person name="Brettin T."/>
            <person name="Detter J.C."/>
            <person name="Han C."/>
            <person name="Larimer F."/>
            <person name="Land M."/>
            <person name="Hauser L."/>
            <person name="Kyrpides N."/>
            <person name="Ovchinnikova G."/>
            <person name="Liberton M."/>
            <person name="Stoeckel J."/>
            <person name="Banerjee A."/>
            <person name="Singh A."/>
            <person name="Page L."/>
            <person name="Sato H."/>
            <person name="Zhao L."/>
            <person name="Sherman L."/>
            <person name="Pakrasi H."/>
            <person name="Richardson P."/>
        </authorList>
    </citation>
    <scope>NUCLEOTIDE SEQUENCE</scope>
    <source>
        <strain evidence="1">PCC 7425</strain>
    </source>
</reference>
<accession>B8HR02</accession>
<sequence length="83" mass="10018">MAIQFREKARMAYETMPRNQKSKVAQVIEQLNIDKAERLDSRRLKNEDLDAWVVRIDHNVRLLYRRTDQGFLIMDIIDRNKDD</sequence>
<gene>
    <name evidence="1" type="ordered locus">Cyan7425_3500</name>
</gene>
<dbReference type="AlphaFoldDB" id="B8HR02"/>
<proteinExistence type="predicted"/>
<dbReference type="InterPro" id="IPR035093">
    <property type="entry name" value="RelE/ParE_toxin_dom_sf"/>
</dbReference>
<organism evidence="1">
    <name type="scientific">Cyanothece sp. (strain PCC 7425 / ATCC 29141)</name>
    <dbReference type="NCBI Taxonomy" id="395961"/>
    <lineage>
        <taxon>Bacteria</taxon>
        <taxon>Bacillati</taxon>
        <taxon>Cyanobacteriota</taxon>
        <taxon>Cyanophyceae</taxon>
        <taxon>Gomontiellales</taxon>
        <taxon>Cyanothecaceae</taxon>
        <taxon>Cyanothece</taxon>
    </lineage>
</organism>